<comment type="subcellular location">
    <subcellularLocation>
        <location evidence="1">Membrane</location>
        <topology evidence="1">Single-pass membrane protein</topology>
    </subcellularLocation>
</comment>
<evidence type="ECO:0000256" key="4">
    <source>
        <dbReference type="ARBA" id="ARBA00022989"/>
    </source>
</evidence>
<evidence type="ECO:0000256" key="5">
    <source>
        <dbReference type="ARBA" id="ARBA00023136"/>
    </source>
</evidence>
<accession>A0A1I8BY28</accession>
<dbReference type="InterPro" id="IPR031933">
    <property type="entry name" value="UPF0767"/>
</dbReference>
<organism evidence="7 8">
    <name type="scientific">Meloidogyne hapla</name>
    <name type="common">Root-knot nematode worm</name>
    <dbReference type="NCBI Taxonomy" id="6305"/>
    <lineage>
        <taxon>Eukaryota</taxon>
        <taxon>Metazoa</taxon>
        <taxon>Ecdysozoa</taxon>
        <taxon>Nematoda</taxon>
        <taxon>Chromadorea</taxon>
        <taxon>Rhabditida</taxon>
        <taxon>Tylenchina</taxon>
        <taxon>Tylenchomorpha</taxon>
        <taxon>Tylenchoidea</taxon>
        <taxon>Meloidogynidae</taxon>
        <taxon>Meloidogyninae</taxon>
        <taxon>Meloidogyne</taxon>
    </lineage>
</organism>
<evidence type="ECO:0000256" key="6">
    <source>
        <dbReference type="SAM" id="Phobius"/>
    </source>
</evidence>
<feature type="transmembrane region" description="Helical" evidence="6">
    <location>
        <begin position="20"/>
        <end position="38"/>
    </location>
</feature>
<keyword evidence="3 6" id="KW-0812">Transmembrane</keyword>
<keyword evidence="5 6" id="KW-0472">Membrane</keyword>
<evidence type="ECO:0000256" key="1">
    <source>
        <dbReference type="ARBA" id="ARBA00004167"/>
    </source>
</evidence>
<dbReference type="Pfam" id="PF15990">
    <property type="entry name" value="UPF0767"/>
    <property type="match status" value="1"/>
</dbReference>
<evidence type="ECO:0000256" key="3">
    <source>
        <dbReference type="ARBA" id="ARBA00022692"/>
    </source>
</evidence>
<protein>
    <submittedName>
        <fullName evidence="8">ATP synthase subunit e, mitochondrial</fullName>
    </submittedName>
</protein>
<keyword evidence="7" id="KW-1185">Reference proteome</keyword>
<dbReference type="AlphaFoldDB" id="A0A1I8BY28"/>
<proteinExistence type="inferred from homology"/>
<name>A0A1I8BY28_MELHA</name>
<dbReference type="Proteomes" id="UP000095281">
    <property type="component" value="Unplaced"/>
</dbReference>
<reference evidence="8" key="1">
    <citation type="submission" date="2016-11" db="UniProtKB">
        <authorList>
            <consortium name="WormBaseParasite"/>
        </authorList>
    </citation>
    <scope>IDENTIFICATION</scope>
</reference>
<dbReference type="WBParaSite" id="MhA1_Contig805.frz3.gene13">
    <property type="protein sequence ID" value="MhA1_Contig805.frz3.gene13"/>
    <property type="gene ID" value="MhA1_Contig805.frz3.gene13"/>
</dbReference>
<sequence length="77" mass="9163">MLAQLLQLASRYFGPGANVVRWIAFPLACVVGTCGYYIETKYLRNNEKKFGYLEKSRIDERMQRQLDQEFQTKKYFK</sequence>
<dbReference type="GO" id="GO:0016020">
    <property type="term" value="C:membrane"/>
    <property type="evidence" value="ECO:0007669"/>
    <property type="project" value="UniProtKB-SubCell"/>
</dbReference>
<keyword evidence="4 6" id="KW-1133">Transmembrane helix</keyword>
<evidence type="ECO:0000256" key="2">
    <source>
        <dbReference type="ARBA" id="ARBA00007304"/>
    </source>
</evidence>
<evidence type="ECO:0000313" key="7">
    <source>
        <dbReference type="Proteomes" id="UP000095281"/>
    </source>
</evidence>
<comment type="similarity">
    <text evidence="2">Belongs to the SMIM12 family.</text>
</comment>
<evidence type="ECO:0000313" key="8">
    <source>
        <dbReference type="WBParaSite" id="MhA1_Contig805.frz3.gene13"/>
    </source>
</evidence>